<dbReference type="Proteomes" id="UP000245946">
    <property type="component" value="Unassembled WGS sequence"/>
</dbReference>
<keyword evidence="3" id="KW-1185">Reference proteome</keyword>
<dbReference type="InterPro" id="IPR039124">
    <property type="entry name" value="PRA1-like"/>
</dbReference>
<feature type="non-terminal residue" evidence="2">
    <location>
        <position position="1"/>
    </location>
</feature>
<sequence>IHESCNGSQSLQLKKTLQDMVTLADYARTTLLDNGGEGELEKQYFGEGDIAAAIGYYSRIVRGSDKVLFRCDDPDGNCQLTDYYGHWRGDNATDETVICEKSFQGRRPLEQTCGFGFQLGTDKPSTIWPVDVLHRVMHLPSIVSDRIAHVADTYADVLELASTHPEFAVSNQLTLQLYAIDSWS</sequence>
<evidence type="ECO:0000259" key="1">
    <source>
        <dbReference type="Pfam" id="PF13933"/>
    </source>
</evidence>
<dbReference type="GO" id="GO:0005178">
    <property type="term" value="F:integrin binding"/>
    <property type="evidence" value="ECO:0007669"/>
    <property type="project" value="TreeGrafter"/>
</dbReference>
<dbReference type="EMBL" id="KZ819306">
    <property type="protein sequence ID" value="PWN95162.1"/>
    <property type="molecule type" value="Genomic_DNA"/>
</dbReference>
<dbReference type="AlphaFoldDB" id="A0A316Z2M3"/>
<feature type="non-terminal residue" evidence="2">
    <location>
        <position position="184"/>
    </location>
</feature>
<gene>
    <name evidence="2" type="ORF">FA09DRAFT_283159</name>
</gene>
<dbReference type="GO" id="GO:0008270">
    <property type="term" value="F:zinc ion binding"/>
    <property type="evidence" value="ECO:0007669"/>
    <property type="project" value="TreeGrafter"/>
</dbReference>
<dbReference type="GO" id="GO:0008237">
    <property type="term" value="F:metallopeptidase activity"/>
    <property type="evidence" value="ECO:0007669"/>
    <property type="project" value="InterPro"/>
</dbReference>
<dbReference type="InterPro" id="IPR024079">
    <property type="entry name" value="MetalloPept_cat_dom_sf"/>
</dbReference>
<dbReference type="STRING" id="58919.A0A316Z2M3"/>
<dbReference type="GO" id="GO:0005576">
    <property type="term" value="C:extracellular region"/>
    <property type="evidence" value="ECO:0007669"/>
    <property type="project" value="TreeGrafter"/>
</dbReference>
<evidence type="ECO:0000313" key="3">
    <source>
        <dbReference type="Proteomes" id="UP000245946"/>
    </source>
</evidence>
<evidence type="ECO:0000313" key="2">
    <source>
        <dbReference type="EMBL" id="PWN95162.1"/>
    </source>
</evidence>
<dbReference type="Gene3D" id="3.40.390.10">
    <property type="entry name" value="Collagenase (Catalytic Domain)"/>
    <property type="match status" value="1"/>
</dbReference>
<dbReference type="PANTHER" id="PTHR39399">
    <property type="entry name" value="PROTEIN ZPS1"/>
    <property type="match status" value="1"/>
</dbReference>
<dbReference type="GO" id="GO:0009986">
    <property type="term" value="C:cell surface"/>
    <property type="evidence" value="ECO:0007669"/>
    <property type="project" value="TreeGrafter"/>
</dbReference>
<dbReference type="GO" id="GO:0009277">
    <property type="term" value="C:fungal-type cell wall"/>
    <property type="evidence" value="ECO:0007669"/>
    <property type="project" value="TreeGrafter"/>
</dbReference>
<accession>A0A316Z2M3</accession>
<proteinExistence type="predicted"/>
<reference evidence="2 3" key="1">
    <citation type="journal article" date="2018" name="Mol. Biol. Evol.">
        <title>Broad Genomic Sampling Reveals a Smut Pathogenic Ancestry of the Fungal Clade Ustilaginomycotina.</title>
        <authorList>
            <person name="Kijpornyongpan T."/>
            <person name="Mondo S.J."/>
            <person name="Barry K."/>
            <person name="Sandor L."/>
            <person name="Lee J."/>
            <person name="Lipzen A."/>
            <person name="Pangilinan J."/>
            <person name="LaButti K."/>
            <person name="Hainaut M."/>
            <person name="Henrissat B."/>
            <person name="Grigoriev I.V."/>
            <person name="Spatafora J.W."/>
            <person name="Aime M.C."/>
        </authorList>
    </citation>
    <scope>NUCLEOTIDE SEQUENCE [LARGE SCALE GENOMIC DNA]</scope>
    <source>
        <strain evidence="2 3">MCA 4186</strain>
    </source>
</reference>
<dbReference type="InterPro" id="IPR029482">
    <property type="entry name" value="HRXXH"/>
</dbReference>
<dbReference type="PANTHER" id="PTHR39399:SF1">
    <property type="entry name" value="PROTEIN ZPS1"/>
    <property type="match status" value="1"/>
</dbReference>
<dbReference type="SUPFAM" id="SSF55486">
    <property type="entry name" value="Metalloproteases ('zincins'), catalytic domain"/>
    <property type="match status" value="1"/>
</dbReference>
<name>A0A316Z2M3_9BASI</name>
<dbReference type="GeneID" id="37267389"/>
<dbReference type="Pfam" id="PF13933">
    <property type="entry name" value="HRXXH"/>
    <property type="match status" value="1"/>
</dbReference>
<dbReference type="RefSeq" id="XP_025595441.1">
    <property type="nucleotide sequence ID" value="XM_025739843.1"/>
</dbReference>
<dbReference type="OrthoDB" id="4689212at2759"/>
<feature type="domain" description="Putative peptidase" evidence="1">
    <location>
        <begin position="1"/>
        <end position="184"/>
    </location>
</feature>
<protein>
    <submittedName>
        <fullName evidence="2">Zincin</fullName>
    </submittedName>
</protein>
<organism evidence="2 3">
    <name type="scientific">Tilletiopsis washingtonensis</name>
    <dbReference type="NCBI Taxonomy" id="58919"/>
    <lineage>
        <taxon>Eukaryota</taxon>
        <taxon>Fungi</taxon>
        <taxon>Dikarya</taxon>
        <taxon>Basidiomycota</taxon>
        <taxon>Ustilaginomycotina</taxon>
        <taxon>Exobasidiomycetes</taxon>
        <taxon>Entylomatales</taxon>
        <taxon>Entylomatales incertae sedis</taxon>
        <taxon>Tilletiopsis</taxon>
    </lineage>
</organism>